<evidence type="ECO:0000313" key="1">
    <source>
        <dbReference type="EMBL" id="BBS35142.1"/>
    </source>
</evidence>
<gene>
    <name evidence="1" type="ORF">WP5S18C02_P40040</name>
</gene>
<keyword evidence="1" id="KW-0614">Plasmid</keyword>
<proteinExistence type="predicted"/>
<organism evidence="1 2">
    <name type="scientific">Enterobacter cloacae</name>
    <dbReference type="NCBI Taxonomy" id="550"/>
    <lineage>
        <taxon>Bacteria</taxon>
        <taxon>Pseudomonadati</taxon>
        <taxon>Pseudomonadota</taxon>
        <taxon>Gammaproteobacteria</taxon>
        <taxon>Enterobacterales</taxon>
        <taxon>Enterobacteriaceae</taxon>
        <taxon>Enterobacter</taxon>
        <taxon>Enterobacter cloacae complex</taxon>
    </lineage>
</organism>
<evidence type="ECO:0000313" key="2">
    <source>
        <dbReference type="Proteomes" id="UP000515488"/>
    </source>
</evidence>
<dbReference type="Proteomes" id="UP000515488">
    <property type="component" value="Plasmid pWP5-S18-CRE-02_4"/>
</dbReference>
<dbReference type="AlphaFoldDB" id="A0A6S5JZP2"/>
<accession>A0A6S5JZP2</accession>
<dbReference type="RefSeq" id="WP_047590544.1">
    <property type="nucleotide sequence ID" value="NZ_AP022130.1"/>
</dbReference>
<geneLocation type="plasmid" evidence="1 2">
    <name>pWP5-S18-CRE-02_4</name>
</geneLocation>
<reference evidence="1 2" key="1">
    <citation type="submission" date="2019-12" db="EMBL/GenBank/DDBJ databases">
        <title>complete genome sequences of Enterobacter cloacae str. WP5-S18-CRE-02 isolated from wastewater treatment plant effluent.</title>
        <authorList>
            <person name="Sekizuka T."/>
            <person name="Itokawa K."/>
            <person name="Yatsu K."/>
            <person name="Inamine Y."/>
            <person name="Kuroda M."/>
        </authorList>
    </citation>
    <scope>NUCLEOTIDE SEQUENCE [LARGE SCALE GENOMIC DNA]</scope>
    <source>
        <strain evidence="1 2">WP5-S18-CRE-02</strain>
        <plasmid evidence="1 2">pWP5-S18-CRE-02_4</plasmid>
    </source>
</reference>
<sequence length="145" mass="16478">MTTYWHMQMHPDDKSFADTHIYSILESKKIIGLGEWNEGESIISAFKNDLKVNDIVAIKNGAKLIALVQVIGGAYAVHDDSSEIGWIEHRRPIRVLDWEIWGKTLPQPRGTLVKCVNEVETTKIIREWHTRISTVLTKRGIATSV</sequence>
<protein>
    <submittedName>
        <fullName evidence="1">Uncharacterized protein</fullName>
    </submittedName>
</protein>
<name>A0A6S5JZP2_ENTCL</name>
<dbReference type="EMBL" id="AP022130">
    <property type="protein sequence ID" value="BBS35142.1"/>
    <property type="molecule type" value="Genomic_DNA"/>
</dbReference>